<dbReference type="AlphaFoldDB" id="A0A8S9PZ49"/>
<sequence>MKDSKVINRKRAKREQNGLIPEFAFECEQQFALRVLSESSPPALRPRHGSSYGTLFLRVAEAVGVKLTTEYWCRIHGPEDRVTETSDEDAWLWDGTGFGMVHGELAAVAGRADPRHDQASRLATRPCSPSELARVTANLDGESTGNVAGEIPSSSNPKTAKPN</sequence>
<evidence type="ECO:0000313" key="3">
    <source>
        <dbReference type="Proteomes" id="UP000712600"/>
    </source>
</evidence>
<organism evidence="2 3">
    <name type="scientific">Brassica cretica</name>
    <name type="common">Mustard</name>
    <dbReference type="NCBI Taxonomy" id="69181"/>
    <lineage>
        <taxon>Eukaryota</taxon>
        <taxon>Viridiplantae</taxon>
        <taxon>Streptophyta</taxon>
        <taxon>Embryophyta</taxon>
        <taxon>Tracheophyta</taxon>
        <taxon>Spermatophyta</taxon>
        <taxon>Magnoliopsida</taxon>
        <taxon>eudicotyledons</taxon>
        <taxon>Gunneridae</taxon>
        <taxon>Pentapetalae</taxon>
        <taxon>rosids</taxon>
        <taxon>malvids</taxon>
        <taxon>Brassicales</taxon>
        <taxon>Brassicaceae</taxon>
        <taxon>Brassiceae</taxon>
        <taxon>Brassica</taxon>
    </lineage>
</organism>
<reference evidence="2" key="1">
    <citation type="submission" date="2019-12" db="EMBL/GenBank/DDBJ databases">
        <title>Genome sequencing and annotation of Brassica cretica.</title>
        <authorList>
            <person name="Studholme D.J."/>
            <person name="Sarris P."/>
        </authorList>
    </citation>
    <scope>NUCLEOTIDE SEQUENCE</scope>
    <source>
        <strain evidence="2">PFS-109/04</strain>
        <tissue evidence="2">Leaf</tissue>
    </source>
</reference>
<gene>
    <name evidence="2" type="ORF">F2Q69_00020879</name>
</gene>
<comment type="caution">
    <text evidence="2">The sequence shown here is derived from an EMBL/GenBank/DDBJ whole genome shotgun (WGS) entry which is preliminary data.</text>
</comment>
<protein>
    <submittedName>
        <fullName evidence="2">Uncharacterized protein</fullName>
    </submittedName>
</protein>
<name>A0A8S9PZ49_BRACR</name>
<dbReference type="EMBL" id="QGKX02001290">
    <property type="protein sequence ID" value="KAF3535127.1"/>
    <property type="molecule type" value="Genomic_DNA"/>
</dbReference>
<proteinExistence type="predicted"/>
<dbReference type="Proteomes" id="UP000712600">
    <property type="component" value="Unassembled WGS sequence"/>
</dbReference>
<evidence type="ECO:0000256" key="1">
    <source>
        <dbReference type="SAM" id="MobiDB-lite"/>
    </source>
</evidence>
<feature type="region of interest" description="Disordered" evidence="1">
    <location>
        <begin position="137"/>
        <end position="163"/>
    </location>
</feature>
<evidence type="ECO:0000313" key="2">
    <source>
        <dbReference type="EMBL" id="KAF3535127.1"/>
    </source>
</evidence>
<feature type="compositionally biased region" description="Polar residues" evidence="1">
    <location>
        <begin position="141"/>
        <end position="163"/>
    </location>
</feature>
<accession>A0A8S9PZ49</accession>